<organism evidence="2">
    <name type="scientific">hydrocarbon metagenome</name>
    <dbReference type="NCBI Taxonomy" id="938273"/>
    <lineage>
        <taxon>unclassified sequences</taxon>
        <taxon>metagenomes</taxon>
        <taxon>ecological metagenomes</taxon>
    </lineage>
</organism>
<keyword evidence="1" id="KW-0472">Membrane</keyword>
<feature type="transmembrane region" description="Helical" evidence="1">
    <location>
        <begin position="149"/>
        <end position="169"/>
    </location>
</feature>
<reference evidence="2" key="1">
    <citation type="journal article" date="2015" name="Proc. Natl. Acad. Sci. U.S.A.">
        <title>Networks of energetic and metabolic interactions define dynamics in microbial communities.</title>
        <authorList>
            <person name="Embree M."/>
            <person name="Liu J.K."/>
            <person name="Al-Bassam M.M."/>
            <person name="Zengler K."/>
        </authorList>
    </citation>
    <scope>NUCLEOTIDE SEQUENCE</scope>
</reference>
<dbReference type="AlphaFoldDB" id="A0A0W8G275"/>
<protein>
    <submittedName>
        <fullName evidence="2">Putative membrane protein</fullName>
    </submittedName>
</protein>
<name>A0A0W8G275_9ZZZZ</name>
<gene>
    <name evidence="2" type="ORF">ASZ90_002899</name>
</gene>
<dbReference type="Pfam" id="PF04143">
    <property type="entry name" value="Sulf_transp"/>
    <property type="match status" value="1"/>
</dbReference>
<keyword evidence="1" id="KW-1133">Transmembrane helix</keyword>
<sequence>MELLIGLCTGVVFGFLLQRAHVLRYDKQLGALRLQDLTIVKFMLSHIIVAMIGMYLLSDLGLAKLSVKTTVLGANLLGGLIFGLGWGLVGYCPGTSLGALGEGRVDALSGILGMLVGAAVFSRSYDWLLTTVYTWGDYGKITLPGATGLNHWLLIAILTAAYVLILRFIERKGL</sequence>
<comment type="caution">
    <text evidence="2">The sequence shown here is derived from an EMBL/GenBank/DDBJ whole genome shotgun (WGS) entry which is preliminary data.</text>
</comment>
<proteinExistence type="predicted"/>
<keyword evidence="1" id="KW-0812">Transmembrane</keyword>
<dbReference type="EMBL" id="LNQE01000345">
    <property type="protein sequence ID" value="KUG27263.1"/>
    <property type="molecule type" value="Genomic_DNA"/>
</dbReference>
<accession>A0A0W8G275</accession>
<feature type="transmembrane region" description="Helical" evidence="1">
    <location>
        <begin position="38"/>
        <end position="57"/>
    </location>
</feature>
<evidence type="ECO:0000256" key="1">
    <source>
        <dbReference type="SAM" id="Phobius"/>
    </source>
</evidence>
<feature type="transmembrane region" description="Helical" evidence="1">
    <location>
        <begin position="69"/>
        <end position="89"/>
    </location>
</feature>
<dbReference type="InterPro" id="IPR007272">
    <property type="entry name" value="Sulf_transp_TsuA/YedE"/>
</dbReference>
<evidence type="ECO:0000313" key="2">
    <source>
        <dbReference type="EMBL" id="KUG27263.1"/>
    </source>
</evidence>